<protein>
    <recommendedName>
        <fullName evidence="4">RND transporter</fullName>
    </recommendedName>
</protein>
<dbReference type="Gene3D" id="3.40.190.170">
    <property type="entry name" value="Bacterial extracellular solute-binding protein, family 7"/>
    <property type="match status" value="1"/>
</dbReference>
<dbReference type="InterPro" id="IPR045758">
    <property type="entry name" value="AdeT1/2"/>
</dbReference>
<evidence type="ECO:0008006" key="4">
    <source>
        <dbReference type="Google" id="ProtNLM"/>
    </source>
</evidence>
<dbReference type="InterPro" id="IPR038404">
    <property type="entry name" value="TRAP_DctP_sf"/>
</dbReference>
<keyword evidence="1" id="KW-0812">Transmembrane</keyword>
<dbReference type="Pfam" id="PF19582">
    <property type="entry name" value="AdeT1_2"/>
    <property type="match status" value="1"/>
</dbReference>
<accession>A0ABU0UUB5</accession>
<reference evidence="2 3" key="1">
    <citation type="submission" date="2023-07" db="EMBL/GenBank/DDBJ databases">
        <title>Functional and genomic diversity of the sorghum phyllosphere microbiome.</title>
        <authorList>
            <person name="Shade A."/>
        </authorList>
    </citation>
    <scope>NUCLEOTIDE SEQUENCE [LARGE SCALE GENOMIC DNA]</scope>
    <source>
        <strain evidence="2 3">SORGH_AS_0887</strain>
    </source>
</reference>
<keyword evidence="1" id="KW-0472">Membrane</keyword>
<gene>
    <name evidence="2" type="ORF">QE380_001062</name>
</gene>
<evidence type="ECO:0000256" key="1">
    <source>
        <dbReference type="SAM" id="Phobius"/>
    </source>
</evidence>
<dbReference type="EMBL" id="JAUTBK010000002">
    <property type="protein sequence ID" value="MDQ1208139.1"/>
    <property type="molecule type" value="Genomic_DNA"/>
</dbReference>
<proteinExistence type="predicted"/>
<organism evidence="2 3">
    <name type="scientific">Acinetobacter baylyi</name>
    <dbReference type="NCBI Taxonomy" id="202950"/>
    <lineage>
        <taxon>Bacteria</taxon>
        <taxon>Pseudomonadati</taxon>
        <taxon>Pseudomonadota</taxon>
        <taxon>Gammaproteobacteria</taxon>
        <taxon>Moraxellales</taxon>
        <taxon>Moraxellaceae</taxon>
        <taxon>Acinetobacter</taxon>
    </lineage>
</organism>
<dbReference type="SUPFAM" id="SSF53850">
    <property type="entry name" value="Periplasmic binding protein-like II"/>
    <property type="match status" value="1"/>
</dbReference>
<evidence type="ECO:0000313" key="2">
    <source>
        <dbReference type="EMBL" id="MDQ1208139.1"/>
    </source>
</evidence>
<sequence length="428" mass="48301">MKKRIKEKDEEMENSYNHSHTKKHVICRTLNVIPAIFIVLSMQICTATYAESLDLSLSTYSTQKIKKLLNDPKTWQSIPKQVVLCVYSPNGENSEAFQQATRYISELPRIGRVAKDFGVNLQVTRPSNLQIKINIDYPKLNKKAETLVKLNVYTDERVLTEDFRSKKCDGAGISNLRARQFNPFVGSIDALGAVQNNKQMTAIIQLLARHEFDQKMINQDYEVVGIVPVGAAYIMVNDRNINTLAKAAGKKVAVFQFDPTQRKLVQNVGAQPVSVDLTSVGGKFNNKEVDIIAGPALLFQPLELNKGMTDKSGKVVGGIIRFPLIQVTGTLIMHRNKFPAGMGSIAREVIAKQLTPAFEFIDKIERDIPTKYWLDVPEADKPGYIKIMREARIQMTKEGYYNQEMMHLLKQIRCSQNPSNYECALKDE</sequence>
<name>A0ABU0UUB5_ACIBI</name>
<evidence type="ECO:0000313" key="3">
    <source>
        <dbReference type="Proteomes" id="UP001233360"/>
    </source>
</evidence>
<keyword evidence="1" id="KW-1133">Transmembrane helix</keyword>
<comment type="caution">
    <text evidence="2">The sequence shown here is derived from an EMBL/GenBank/DDBJ whole genome shotgun (WGS) entry which is preliminary data.</text>
</comment>
<keyword evidence="3" id="KW-1185">Reference proteome</keyword>
<dbReference type="Proteomes" id="UP001233360">
    <property type="component" value="Unassembled WGS sequence"/>
</dbReference>
<feature type="transmembrane region" description="Helical" evidence="1">
    <location>
        <begin position="30"/>
        <end position="50"/>
    </location>
</feature>